<dbReference type="InterPro" id="IPR047047">
    <property type="entry name" value="GST_Omega-like_C"/>
</dbReference>
<protein>
    <submittedName>
        <fullName evidence="5">Predicted protein</fullName>
    </submittedName>
</protein>
<dbReference type="InterPro" id="IPR036249">
    <property type="entry name" value="Thioredoxin-like_sf"/>
</dbReference>
<accession>C1MVA3</accession>
<feature type="binding site" evidence="2">
    <location>
        <begin position="125"/>
        <end position="128"/>
    </location>
    <ligand>
        <name>glutathione</name>
        <dbReference type="ChEBI" id="CHEBI:57925"/>
    </ligand>
</feature>
<dbReference type="InterPro" id="IPR016639">
    <property type="entry name" value="GST_Omega/GSH"/>
</dbReference>
<dbReference type="Gene3D" id="3.40.30.10">
    <property type="entry name" value="Glutaredoxin"/>
    <property type="match status" value="1"/>
</dbReference>
<dbReference type="GeneID" id="9684780"/>
<gene>
    <name evidence="5" type="ORF">MICPUCDRAFT_45625</name>
</gene>
<organism evidence="6">
    <name type="scientific">Micromonas pusilla (strain CCMP1545)</name>
    <name type="common">Picoplanktonic green alga</name>
    <dbReference type="NCBI Taxonomy" id="564608"/>
    <lineage>
        <taxon>Eukaryota</taxon>
        <taxon>Viridiplantae</taxon>
        <taxon>Chlorophyta</taxon>
        <taxon>Mamiellophyceae</taxon>
        <taxon>Mamiellales</taxon>
        <taxon>Mamiellaceae</taxon>
        <taxon>Micromonas</taxon>
    </lineage>
</organism>
<dbReference type="Proteomes" id="UP000001876">
    <property type="component" value="Unassembled WGS sequence"/>
</dbReference>
<evidence type="ECO:0000313" key="6">
    <source>
        <dbReference type="Proteomes" id="UP000001876"/>
    </source>
</evidence>
<dbReference type="GO" id="GO:0005737">
    <property type="term" value="C:cytoplasm"/>
    <property type="evidence" value="ECO:0007669"/>
    <property type="project" value="TreeGrafter"/>
</dbReference>
<evidence type="ECO:0000256" key="2">
    <source>
        <dbReference type="PIRSR" id="PIRSR015753-2"/>
    </source>
</evidence>
<evidence type="ECO:0000313" key="5">
    <source>
        <dbReference type="EMBL" id="EEH56764.1"/>
    </source>
</evidence>
<dbReference type="PANTHER" id="PTHR32419">
    <property type="entry name" value="GLUTATHIONYL-HYDROQUINONE REDUCTASE"/>
    <property type="match status" value="1"/>
</dbReference>
<dbReference type="PIRSF" id="PIRSF015753">
    <property type="entry name" value="GST"/>
    <property type="match status" value="1"/>
</dbReference>
<dbReference type="AlphaFoldDB" id="C1MVA3"/>
<sequence>MQVHLTGFLEHNAAAGRYHLYVSYACPWASRCLSVLGLKGIGRDVVSVSSVHPTWAKTRPDDVDDAHCGWRFWREDDDDDATVSNPAGVGAFPGGAKYNCTADDLHGVTYVRDLYDMVNAPKGTRFTVPILWDKKTNSIVSNESADIIRDLYTQFDAFAKNPDLDLYPEALRDEIDAVNEWVYHGINNGGAYEEAVNELFRCLDRAEEILSKRRYIAGDVLTEADVRLFPTLVRFDEVYVVYFKCNRKFIHQYPNLHNYVLDVYQTPGMRESVDMWHIKTHYFTSHPGLNQHAVVPVGPGVDLDAPHDRARFEKKA</sequence>
<evidence type="ECO:0000256" key="1">
    <source>
        <dbReference type="PIRSR" id="PIRSR015753-1"/>
    </source>
</evidence>
<dbReference type="InterPro" id="IPR004045">
    <property type="entry name" value="Glutathione_S-Trfase_N"/>
</dbReference>
<dbReference type="CDD" id="cd03190">
    <property type="entry name" value="GST_C_Omega_like"/>
    <property type="match status" value="1"/>
</dbReference>
<dbReference type="OrthoDB" id="2309723at2759"/>
<dbReference type="Pfam" id="PF13409">
    <property type="entry name" value="GST_N_2"/>
    <property type="match status" value="1"/>
</dbReference>
<dbReference type="eggNOG" id="KOG2903">
    <property type="taxonomic scope" value="Eukaryota"/>
</dbReference>
<dbReference type="Gene3D" id="1.20.1050.10">
    <property type="match status" value="1"/>
</dbReference>
<reference evidence="5 6" key="1">
    <citation type="journal article" date="2009" name="Science">
        <title>Green evolution and dynamic adaptations revealed by genomes of the marine picoeukaryotes Micromonas.</title>
        <authorList>
            <person name="Worden A.Z."/>
            <person name="Lee J.H."/>
            <person name="Mock T."/>
            <person name="Rouze P."/>
            <person name="Simmons M.P."/>
            <person name="Aerts A.L."/>
            <person name="Allen A.E."/>
            <person name="Cuvelier M.L."/>
            <person name="Derelle E."/>
            <person name="Everett M.V."/>
            <person name="Foulon E."/>
            <person name="Grimwood J."/>
            <person name="Gundlach H."/>
            <person name="Henrissat B."/>
            <person name="Napoli C."/>
            <person name="McDonald S.M."/>
            <person name="Parker M.S."/>
            <person name="Rombauts S."/>
            <person name="Salamov A."/>
            <person name="Von Dassow P."/>
            <person name="Badger J.H."/>
            <person name="Coutinho P.M."/>
            <person name="Demir E."/>
            <person name="Dubchak I."/>
            <person name="Gentemann C."/>
            <person name="Eikrem W."/>
            <person name="Gready J.E."/>
            <person name="John U."/>
            <person name="Lanier W."/>
            <person name="Lindquist E.A."/>
            <person name="Lucas S."/>
            <person name="Mayer K.F."/>
            <person name="Moreau H."/>
            <person name="Not F."/>
            <person name="Otillar R."/>
            <person name="Panaud O."/>
            <person name="Pangilinan J."/>
            <person name="Paulsen I."/>
            <person name="Piegu B."/>
            <person name="Poliakov A."/>
            <person name="Robbens S."/>
            <person name="Schmutz J."/>
            <person name="Toulza E."/>
            <person name="Wyss T."/>
            <person name="Zelensky A."/>
            <person name="Zhou K."/>
            <person name="Armbrust E.V."/>
            <person name="Bhattacharya D."/>
            <person name="Goodenough U.W."/>
            <person name="Van de Peer Y."/>
            <person name="Grigoriev I.V."/>
        </authorList>
    </citation>
    <scope>NUCLEOTIDE SEQUENCE [LARGE SCALE GENOMIC DNA]</scope>
    <source>
        <strain evidence="5 6">CCMP1545</strain>
    </source>
</reference>
<feature type="site" description="Lowers pKa of active site Cys" evidence="3">
    <location>
        <position position="239"/>
    </location>
</feature>
<dbReference type="KEGG" id="mpp:MICPUCDRAFT_45625"/>
<dbReference type="GO" id="GO:0004364">
    <property type="term" value="F:glutathione transferase activity"/>
    <property type="evidence" value="ECO:0007669"/>
    <property type="project" value="InterPro"/>
</dbReference>
<feature type="active site" description="Nucleophile" evidence="1">
    <location>
        <position position="26"/>
    </location>
</feature>
<dbReference type="STRING" id="564608.C1MVA3"/>
<dbReference type="SUPFAM" id="SSF47616">
    <property type="entry name" value="GST C-terminal domain-like"/>
    <property type="match status" value="1"/>
</dbReference>
<dbReference type="PANTHER" id="PTHR32419:SF6">
    <property type="entry name" value="GLUTATHIONE S-TRANSFERASE OMEGA-LIKE 1-RELATED"/>
    <property type="match status" value="1"/>
</dbReference>
<evidence type="ECO:0000259" key="4">
    <source>
        <dbReference type="PROSITE" id="PS50405"/>
    </source>
</evidence>
<feature type="binding site" evidence="2">
    <location>
        <begin position="143"/>
        <end position="144"/>
    </location>
    <ligand>
        <name>glutathione</name>
        <dbReference type="ChEBI" id="CHEBI:57925"/>
    </ligand>
</feature>
<feature type="domain" description="GST C-terminal" evidence="4">
    <location>
        <begin position="157"/>
        <end position="282"/>
    </location>
</feature>
<dbReference type="PROSITE" id="PS50405">
    <property type="entry name" value="GST_CTER"/>
    <property type="match status" value="1"/>
</dbReference>
<dbReference type="OMA" id="YQLFVSY"/>
<dbReference type="RefSeq" id="XP_003059632.1">
    <property type="nucleotide sequence ID" value="XM_003059586.1"/>
</dbReference>
<dbReference type="SUPFAM" id="SSF52833">
    <property type="entry name" value="Thioredoxin-like"/>
    <property type="match status" value="1"/>
</dbReference>
<proteinExistence type="predicted"/>
<evidence type="ECO:0000256" key="3">
    <source>
        <dbReference type="PIRSR" id="PIRSR015753-3"/>
    </source>
</evidence>
<dbReference type="Pfam" id="PF13410">
    <property type="entry name" value="GST_C_2"/>
    <property type="match status" value="1"/>
</dbReference>
<keyword evidence="6" id="KW-1185">Reference proteome</keyword>
<dbReference type="InterPro" id="IPR010987">
    <property type="entry name" value="Glutathione-S-Trfase_C-like"/>
</dbReference>
<dbReference type="InterPro" id="IPR036282">
    <property type="entry name" value="Glutathione-S-Trfase_C_sf"/>
</dbReference>
<name>C1MVA3_MICPC</name>
<dbReference type="EMBL" id="GG663740">
    <property type="protein sequence ID" value="EEH56764.1"/>
    <property type="molecule type" value="Genomic_DNA"/>
</dbReference>
<feature type="binding site" evidence="2">
    <location>
        <position position="70"/>
    </location>
    <ligand>
        <name>glutathione</name>
        <dbReference type="ChEBI" id="CHEBI:57925"/>
    </ligand>
</feature>
<feature type="site" description="Lowers pKa of active site Cys" evidence="3">
    <location>
        <position position="282"/>
    </location>
</feature>